<feature type="domain" description="Transferrin-like" evidence="6">
    <location>
        <begin position="353"/>
        <end position="708"/>
    </location>
</feature>
<feature type="disulfide bond" evidence="5">
    <location>
        <begin position="510"/>
        <end position="522"/>
    </location>
</feature>
<dbReference type="GO" id="GO:0055037">
    <property type="term" value="C:recycling endosome"/>
    <property type="evidence" value="ECO:0007669"/>
    <property type="project" value="TreeGrafter"/>
</dbReference>
<proteinExistence type="predicted"/>
<feature type="disulfide bond" evidence="5">
    <location>
        <begin position="519"/>
        <end position="537"/>
    </location>
</feature>
<evidence type="ECO:0000256" key="1">
    <source>
        <dbReference type="ARBA" id="ARBA00022737"/>
    </source>
</evidence>
<dbReference type="PANTHER" id="PTHR11485:SF28">
    <property type="entry name" value="OVOTRANSFERRIN"/>
    <property type="match status" value="1"/>
</dbReference>
<dbReference type="Gene3D" id="3.40.190.10">
    <property type="entry name" value="Periplasmic binding protein-like II"/>
    <property type="match status" value="4"/>
</dbReference>
<protein>
    <submittedName>
        <fullName evidence="7">TRFE2 protein</fullName>
    </submittedName>
</protein>
<keyword evidence="1" id="KW-0677">Repeat</keyword>
<feature type="disulfide bond" evidence="5">
    <location>
        <begin position="16"/>
        <end position="40"/>
    </location>
</feature>
<feature type="non-terminal residue" evidence="7">
    <location>
        <position position="1"/>
    </location>
</feature>
<reference evidence="7 8" key="1">
    <citation type="submission" date="2019-09" db="EMBL/GenBank/DDBJ databases">
        <title>Bird 10,000 Genomes (B10K) Project - Family phase.</title>
        <authorList>
            <person name="Zhang G."/>
        </authorList>
    </citation>
    <scope>NUCLEOTIDE SEQUENCE [LARGE SCALE GENOMIC DNA]</scope>
    <source>
        <strain evidence="7">B10K-DU-001-02</strain>
        <tissue evidence="7">Muscle</tissue>
    </source>
</reference>
<evidence type="ECO:0000256" key="5">
    <source>
        <dbReference type="PIRSR" id="PIRSR002549-4"/>
    </source>
</evidence>
<dbReference type="Pfam" id="PF00405">
    <property type="entry name" value="Transferrin"/>
    <property type="match status" value="2"/>
</dbReference>
<evidence type="ECO:0000256" key="2">
    <source>
        <dbReference type="ARBA" id="ARBA00023157"/>
    </source>
</evidence>
<dbReference type="AlphaFoldDB" id="A0A7K9AFA9"/>
<sequence length="719" mass="78940">KKFRWCTLSDLEQRKCAELSKALVAVLPLATASSFARISCIRAHTTYDCINKIRANKADAASLDAGDVYSAVKLYGLAVVAKEIYDQGNCVFAMAIAKKGTLDIQRLRGVRSCHNGARWTSGWNIPLGFLLARNYLSWDEAQPLSQAISEYFNASCIPGVGVAAPRLCALCQGQKSYVRDKNHFCETSSNEPFYDSEGAFRCLKEGVADVAFLDHLRIMSATDPCLLVSESEQQEYELLCPDGSTAELTQYSTCNLGKGPGRGIVTRSNFQKITNKFLSMIQHLFGRKGKERARFELFTSAPFGGKNLLFQDATQYLQLLKEQLEIAYVLGLDYVSLLKGLGHEGSSLENSVVRWCCISDAELLKCEDWALSIKSDPLVCVQAPSMTKCIEMIKSSEADAVTLDATHVYFAGRCGLVPVAAEYYGKFSCDLIKERGSHTTLPPVFAVALAKKSAKQINIHNLKGRRSCHSHLYSPAGWLLLSRHTVAALGNDTENCDIASAYQNYFWKGCVPGADGNMCKVCIGDSEVEGARVSSRCGAGHNERYYGNMGALSSGFFPCSRCLVGNPSGRSFGDVAFLEHSNLLQNIEDLDSSGWAKGYTALDFELLCPDGTRAAVTEWAGCHLGPVPPSTVMTRPVTVTKIYDFLVKSQESLGSKLDSEFQLFQSWKYGESDLLFKDTTQYLVHASHLSYQEILGDSFIQLAESVFNCTPAGNVEFLI</sequence>
<dbReference type="GO" id="GO:0005769">
    <property type="term" value="C:early endosome"/>
    <property type="evidence" value="ECO:0007669"/>
    <property type="project" value="TreeGrafter"/>
</dbReference>
<dbReference type="Proteomes" id="UP000591535">
    <property type="component" value="Unassembled WGS sequence"/>
</dbReference>
<dbReference type="InterPro" id="IPR016357">
    <property type="entry name" value="Transferrin"/>
</dbReference>
<feature type="disulfide bond" evidence="5">
    <location>
        <begin position="240"/>
        <end position="254"/>
    </location>
</feature>
<dbReference type="EMBL" id="VWZG01013353">
    <property type="protein sequence ID" value="NXG26185.1"/>
    <property type="molecule type" value="Genomic_DNA"/>
</dbReference>
<keyword evidence="4" id="KW-0479">Metal-binding</keyword>
<dbReference type="PIRSF" id="PIRSF002549">
    <property type="entry name" value="Transferrin"/>
    <property type="match status" value="1"/>
</dbReference>
<dbReference type="GO" id="GO:0046872">
    <property type="term" value="F:metal ion binding"/>
    <property type="evidence" value="ECO:0007669"/>
    <property type="project" value="UniProtKB-KW"/>
</dbReference>
<organism evidence="7 8">
    <name type="scientific">Grallaria varia</name>
    <name type="common">variegated antpitta</name>
    <dbReference type="NCBI Taxonomy" id="117165"/>
    <lineage>
        <taxon>Eukaryota</taxon>
        <taxon>Metazoa</taxon>
        <taxon>Chordata</taxon>
        <taxon>Craniata</taxon>
        <taxon>Vertebrata</taxon>
        <taxon>Euteleostomi</taxon>
        <taxon>Archelosauria</taxon>
        <taxon>Archosauria</taxon>
        <taxon>Dinosauria</taxon>
        <taxon>Saurischia</taxon>
        <taxon>Theropoda</taxon>
        <taxon>Coelurosauria</taxon>
        <taxon>Aves</taxon>
        <taxon>Neognathae</taxon>
        <taxon>Neoaves</taxon>
        <taxon>Telluraves</taxon>
        <taxon>Australaves</taxon>
        <taxon>Passeriformes</taxon>
        <taxon>Formicariidae</taxon>
        <taxon>Grallaria</taxon>
    </lineage>
</organism>
<dbReference type="GO" id="GO:0005615">
    <property type="term" value="C:extracellular space"/>
    <property type="evidence" value="ECO:0007669"/>
    <property type="project" value="InterPro"/>
</dbReference>
<evidence type="ECO:0000256" key="3">
    <source>
        <dbReference type="PIRSR" id="PIRSR002549-2"/>
    </source>
</evidence>
<dbReference type="PRINTS" id="PR00422">
    <property type="entry name" value="TRANSFERRIN"/>
</dbReference>
<gene>
    <name evidence="7" type="primary">Tf2</name>
    <name evidence="7" type="ORF">GRAVAR_R04475</name>
</gene>
<feature type="disulfide bond" evidence="5">
    <location>
        <begin position="356"/>
        <end position="389"/>
    </location>
</feature>
<dbReference type="PANTHER" id="PTHR11485">
    <property type="entry name" value="TRANSFERRIN"/>
    <property type="match status" value="1"/>
</dbReference>
<evidence type="ECO:0000259" key="6">
    <source>
        <dbReference type="PROSITE" id="PS51408"/>
    </source>
</evidence>
<feature type="disulfide bond" evidence="5">
    <location>
        <begin position="608"/>
        <end position="622"/>
    </location>
</feature>
<feature type="disulfide bond" evidence="5">
    <location>
        <begin position="496"/>
        <end position="709"/>
    </location>
</feature>
<name>A0A7K9AFA9_9PASS</name>
<keyword evidence="2 5" id="KW-1015">Disulfide bond</keyword>
<feature type="domain" description="Transferrin-like" evidence="6">
    <location>
        <begin position="3"/>
        <end position="337"/>
    </location>
</feature>
<feature type="binding site" evidence="3">
    <location>
        <position position="476"/>
    </location>
    <ligand>
        <name>hydrogencarbonate</name>
        <dbReference type="ChEBI" id="CHEBI:17544"/>
        <label>1</label>
    </ligand>
</feature>
<dbReference type="SMART" id="SM00094">
    <property type="entry name" value="TR_FER"/>
    <property type="match status" value="2"/>
</dbReference>
<feature type="binding site" evidence="3">
    <location>
        <position position="122"/>
    </location>
    <ligand>
        <name>hydrogencarbonate</name>
        <dbReference type="ChEBI" id="CHEBI:17544"/>
        <label>1</label>
    </ligand>
</feature>
<dbReference type="GO" id="GO:0006826">
    <property type="term" value="P:iron ion transport"/>
    <property type="evidence" value="ECO:0007669"/>
    <property type="project" value="TreeGrafter"/>
</dbReference>
<evidence type="ECO:0000313" key="7">
    <source>
        <dbReference type="EMBL" id="NXG26185.1"/>
    </source>
</evidence>
<feature type="disulfide bond" evidence="5">
    <location>
        <begin position="113"/>
        <end position="202"/>
    </location>
</feature>
<accession>A0A7K9AFA9</accession>
<dbReference type="SUPFAM" id="SSF53850">
    <property type="entry name" value="Periplasmic binding protein-like II"/>
    <property type="match status" value="2"/>
</dbReference>
<keyword evidence="4" id="KW-0408">Iron</keyword>
<feature type="binding site" evidence="4">
    <location>
        <position position="64"/>
    </location>
    <ligand>
        <name>Fe(3+)</name>
        <dbReference type="ChEBI" id="CHEBI:29034"/>
        <label>1</label>
    </ligand>
</feature>
<feature type="disulfide bond" evidence="5">
    <location>
        <begin position="468"/>
        <end position="562"/>
    </location>
</feature>
<evidence type="ECO:0000313" key="8">
    <source>
        <dbReference type="Proteomes" id="UP000591535"/>
    </source>
</evidence>
<dbReference type="GO" id="GO:0005886">
    <property type="term" value="C:plasma membrane"/>
    <property type="evidence" value="ECO:0007669"/>
    <property type="project" value="TreeGrafter"/>
</dbReference>
<keyword evidence="8" id="KW-1185">Reference proteome</keyword>
<dbReference type="PROSITE" id="PS51408">
    <property type="entry name" value="TRANSFERRIN_LIKE_4"/>
    <property type="match status" value="2"/>
</dbReference>
<dbReference type="InterPro" id="IPR001156">
    <property type="entry name" value="Transferrin-like_dom"/>
</dbReference>
<feature type="disulfide bond" evidence="5">
    <location>
        <begin position="6"/>
        <end position="49"/>
    </location>
</feature>
<evidence type="ECO:0000256" key="4">
    <source>
        <dbReference type="PIRSR" id="PIRSR002549-3"/>
    </source>
</evidence>
<feature type="non-terminal residue" evidence="7">
    <location>
        <position position="719"/>
    </location>
</feature>
<feature type="disulfide bond" evidence="5">
    <location>
        <begin position="156"/>
        <end position="171"/>
    </location>
</feature>
<feature type="disulfide bond" evidence="5">
    <location>
        <begin position="168"/>
        <end position="185"/>
    </location>
</feature>
<comment type="caution">
    <text evidence="7">The sequence shown here is derived from an EMBL/GenBank/DDBJ whole genome shotgun (WGS) entry which is preliminary data.</text>
</comment>
<feature type="binding site" evidence="3">
    <location>
        <position position="477"/>
    </location>
    <ligand>
        <name>hydrogencarbonate</name>
        <dbReference type="ChEBI" id="CHEBI:17544"/>
        <label>1</label>
    </ligand>
</feature>
<feature type="disulfide bond" evidence="5">
    <location>
        <begin position="366"/>
        <end position="380"/>
    </location>
</feature>
<feature type="binding site" evidence="4">
    <location>
        <position position="404"/>
    </location>
    <ligand>
        <name>Fe(3+)</name>
        <dbReference type="ChEBI" id="CHEBI:29034"/>
        <label>1</label>
    </ligand>
</feature>